<keyword evidence="2" id="KW-1185">Reference proteome</keyword>
<gene>
    <name evidence="1" type="ORF">O1611_g9725</name>
</gene>
<sequence length="116" mass="13064">MYVKSPDQYGYRGHILHIDDRPDAQERATDLGEMYLLLVYAGGGYYGGLWGLLLERTLNNRRGEYTRVGAFQPDTATGAMHWESVMEHYKTADLDATAYESRDADGIKSPTMSPPK</sequence>
<reference evidence="1" key="1">
    <citation type="submission" date="2022-12" db="EMBL/GenBank/DDBJ databases">
        <title>Genome Sequence of Lasiodiplodia mahajangana.</title>
        <authorList>
            <person name="Buettner E."/>
        </authorList>
    </citation>
    <scope>NUCLEOTIDE SEQUENCE</scope>
    <source>
        <strain evidence="1">VT137</strain>
    </source>
</reference>
<protein>
    <submittedName>
        <fullName evidence="1">Uncharacterized protein</fullName>
    </submittedName>
</protein>
<accession>A0ACC2J6U4</accession>
<organism evidence="1 2">
    <name type="scientific">Lasiodiplodia mahajangana</name>
    <dbReference type="NCBI Taxonomy" id="1108764"/>
    <lineage>
        <taxon>Eukaryota</taxon>
        <taxon>Fungi</taxon>
        <taxon>Dikarya</taxon>
        <taxon>Ascomycota</taxon>
        <taxon>Pezizomycotina</taxon>
        <taxon>Dothideomycetes</taxon>
        <taxon>Dothideomycetes incertae sedis</taxon>
        <taxon>Botryosphaeriales</taxon>
        <taxon>Botryosphaeriaceae</taxon>
        <taxon>Lasiodiplodia</taxon>
    </lineage>
</organism>
<evidence type="ECO:0000313" key="2">
    <source>
        <dbReference type="Proteomes" id="UP001153332"/>
    </source>
</evidence>
<name>A0ACC2J6U4_9PEZI</name>
<evidence type="ECO:0000313" key="1">
    <source>
        <dbReference type="EMBL" id="KAJ8122893.1"/>
    </source>
</evidence>
<proteinExistence type="predicted"/>
<comment type="caution">
    <text evidence="1">The sequence shown here is derived from an EMBL/GenBank/DDBJ whole genome shotgun (WGS) entry which is preliminary data.</text>
</comment>
<dbReference type="EMBL" id="JAPUUL010003456">
    <property type="protein sequence ID" value="KAJ8122893.1"/>
    <property type="molecule type" value="Genomic_DNA"/>
</dbReference>
<dbReference type="Proteomes" id="UP001153332">
    <property type="component" value="Unassembled WGS sequence"/>
</dbReference>